<dbReference type="Pfam" id="PF03528">
    <property type="entry name" value="Rabaptin"/>
    <property type="match status" value="1"/>
</dbReference>
<evidence type="ECO:0000259" key="3">
    <source>
        <dbReference type="Pfam" id="PF03528"/>
    </source>
</evidence>
<feature type="domain" description="Rabaptin coiled-coil" evidence="3">
    <location>
        <begin position="2"/>
        <end position="82"/>
    </location>
</feature>
<accession>A0ABQ9F4B9</accession>
<dbReference type="PANTHER" id="PTHR31179:SF7">
    <property type="entry name" value="FYVE-TYPE DOMAIN-CONTAINING PROTEIN"/>
    <property type="match status" value="1"/>
</dbReference>
<sequence>MANDQFLESQRLMMMDLRRMESVLSTEQQRQIGELQKKDLEREAQEKKVKDLEEMRLKQEEKRKIDALKKVEEASKRTKEKEAKVRAAMQKSQSQEIKRGSENLSEDLLFNSSQTDSPMKLSLSAPEVLNESGDGDSILDSVVGTSQSETEVDGMRIQISPEKVLNLPLLSEAQSKALTETEARKSLLASVKVKNERISKEGRRIVSEKEWDLLQQQLKNAREKLGRPCDMCNNYEAQLQSVQDEYKNEQVKAKSLERQLQSEKQLAENRQKYVDDLEDSLKNSAEEAEKQVPVYKNNFLTIFIVLFRKIFIFQETN</sequence>
<keyword evidence="1" id="KW-0175">Coiled coil</keyword>
<evidence type="ECO:0000256" key="2">
    <source>
        <dbReference type="SAM" id="MobiDB-lite"/>
    </source>
</evidence>
<evidence type="ECO:0000313" key="5">
    <source>
        <dbReference type="Proteomes" id="UP001217089"/>
    </source>
</evidence>
<proteinExistence type="predicted"/>
<gene>
    <name evidence="4" type="ORF">KUTeg_009575</name>
</gene>
<dbReference type="PANTHER" id="PTHR31179">
    <property type="entry name" value="RAB GTPASE-BINDING EFFECTOR PROTEIN"/>
    <property type="match status" value="1"/>
</dbReference>
<comment type="caution">
    <text evidence="4">The sequence shown here is derived from an EMBL/GenBank/DDBJ whole genome shotgun (WGS) entry which is preliminary data.</text>
</comment>
<feature type="compositionally biased region" description="Basic and acidic residues" evidence="2">
    <location>
        <begin position="70"/>
        <end position="85"/>
    </location>
</feature>
<feature type="region of interest" description="Disordered" evidence="2">
    <location>
        <begin position="25"/>
        <end position="48"/>
    </location>
</feature>
<protein>
    <recommendedName>
        <fullName evidence="3">Rabaptin coiled-coil domain-containing protein</fullName>
    </recommendedName>
</protein>
<feature type="coiled-coil region" evidence="1">
    <location>
        <begin position="232"/>
        <end position="298"/>
    </location>
</feature>
<evidence type="ECO:0000256" key="1">
    <source>
        <dbReference type="SAM" id="Coils"/>
    </source>
</evidence>
<dbReference type="Proteomes" id="UP001217089">
    <property type="component" value="Unassembled WGS sequence"/>
</dbReference>
<dbReference type="EMBL" id="JARBDR010000440">
    <property type="protein sequence ID" value="KAJ8312202.1"/>
    <property type="molecule type" value="Genomic_DNA"/>
</dbReference>
<reference evidence="4 5" key="1">
    <citation type="submission" date="2022-12" db="EMBL/GenBank/DDBJ databases">
        <title>Chromosome-level genome of Tegillarca granosa.</title>
        <authorList>
            <person name="Kim J."/>
        </authorList>
    </citation>
    <scope>NUCLEOTIDE SEQUENCE [LARGE SCALE GENOMIC DNA]</scope>
    <source>
        <strain evidence="4">Teg-2019</strain>
        <tissue evidence="4">Adductor muscle</tissue>
    </source>
</reference>
<dbReference type="InterPro" id="IPR018514">
    <property type="entry name" value="Rabaptin_CC"/>
</dbReference>
<dbReference type="InterPro" id="IPR003914">
    <property type="entry name" value="Rabaptin"/>
</dbReference>
<keyword evidence="5" id="KW-1185">Reference proteome</keyword>
<feature type="compositionally biased region" description="Basic and acidic residues" evidence="2">
    <location>
        <begin position="35"/>
        <end position="48"/>
    </location>
</feature>
<evidence type="ECO:0000313" key="4">
    <source>
        <dbReference type="EMBL" id="KAJ8312202.1"/>
    </source>
</evidence>
<organism evidence="4 5">
    <name type="scientific">Tegillarca granosa</name>
    <name type="common">Malaysian cockle</name>
    <name type="synonym">Anadara granosa</name>
    <dbReference type="NCBI Taxonomy" id="220873"/>
    <lineage>
        <taxon>Eukaryota</taxon>
        <taxon>Metazoa</taxon>
        <taxon>Spiralia</taxon>
        <taxon>Lophotrochozoa</taxon>
        <taxon>Mollusca</taxon>
        <taxon>Bivalvia</taxon>
        <taxon>Autobranchia</taxon>
        <taxon>Pteriomorphia</taxon>
        <taxon>Arcoida</taxon>
        <taxon>Arcoidea</taxon>
        <taxon>Arcidae</taxon>
        <taxon>Tegillarca</taxon>
    </lineage>
</organism>
<feature type="region of interest" description="Disordered" evidence="2">
    <location>
        <begin position="70"/>
        <end position="100"/>
    </location>
</feature>
<name>A0ABQ9F4B9_TEGGR</name>